<keyword evidence="8" id="KW-0862">Zinc</keyword>
<dbReference type="GO" id="GO:0006508">
    <property type="term" value="P:proteolysis"/>
    <property type="evidence" value="ECO:0007669"/>
    <property type="project" value="UniProtKB-KW"/>
</dbReference>
<keyword evidence="4 14" id="KW-0645">Protease</keyword>
<evidence type="ECO:0000256" key="9">
    <source>
        <dbReference type="ARBA" id="ARBA00022989"/>
    </source>
</evidence>
<dbReference type="KEGG" id="pau:PA14_35050"/>
<keyword evidence="7" id="KW-0378">Hydrolase</keyword>
<dbReference type="AlphaFoldDB" id="A0A0H2ZB40"/>
<gene>
    <name evidence="14" type="ordered locus">PA14_35050</name>
</gene>
<dbReference type="PANTHER" id="PTHR43221:SF1">
    <property type="entry name" value="PROTEASE HTPX"/>
    <property type="match status" value="1"/>
</dbReference>
<dbReference type="InterPro" id="IPR001915">
    <property type="entry name" value="Peptidase_M48"/>
</dbReference>
<evidence type="ECO:0000256" key="1">
    <source>
        <dbReference type="ARBA" id="ARBA00001947"/>
    </source>
</evidence>
<evidence type="ECO:0000256" key="11">
    <source>
        <dbReference type="ARBA" id="ARBA00023136"/>
    </source>
</evidence>
<keyword evidence="6" id="KW-0479">Metal-binding</keyword>
<feature type="transmembrane region" description="Helical" evidence="12">
    <location>
        <begin position="177"/>
        <end position="199"/>
    </location>
</feature>
<keyword evidence="9 12" id="KW-1133">Transmembrane helix</keyword>
<organism evidence="14 15">
    <name type="scientific">Pseudomonas aeruginosa (strain UCBPP-PA14)</name>
    <dbReference type="NCBI Taxonomy" id="208963"/>
    <lineage>
        <taxon>Bacteria</taxon>
        <taxon>Pseudomonadati</taxon>
        <taxon>Pseudomonadota</taxon>
        <taxon>Gammaproteobacteria</taxon>
        <taxon>Pseudomonadales</taxon>
        <taxon>Pseudomonadaceae</taxon>
        <taxon>Pseudomonas</taxon>
    </lineage>
</organism>
<dbReference type="HOGENOM" id="CLU_025570_0_0_6"/>
<keyword evidence="10" id="KW-0482">Metalloprotease</keyword>
<protein>
    <submittedName>
        <fullName evidence="14">Putative protease</fullName>
    </submittedName>
</protein>
<dbReference type="Pfam" id="PF01435">
    <property type="entry name" value="Peptidase_M48"/>
    <property type="match status" value="1"/>
</dbReference>
<dbReference type="GO" id="GO:0046872">
    <property type="term" value="F:metal ion binding"/>
    <property type="evidence" value="ECO:0007669"/>
    <property type="project" value="UniProtKB-KW"/>
</dbReference>
<evidence type="ECO:0000256" key="3">
    <source>
        <dbReference type="ARBA" id="ARBA00022475"/>
    </source>
</evidence>
<dbReference type="PANTHER" id="PTHR43221">
    <property type="entry name" value="PROTEASE HTPX"/>
    <property type="match status" value="1"/>
</dbReference>
<dbReference type="GO" id="GO:0005886">
    <property type="term" value="C:plasma membrane"/>
    <property type="evidence" value="ECO:0007669"/>
    <property type="project" value="UniProtKB-SubCell"/>
</dbReference>
<evidence type="ECO:0000256" key="6">
    <source>
        <dbReference type="ARBA" id="ARBA00022723"/>
    </source>
</evidence>
<sequence length="485" mass="54251">MSHDTLRVRLLAFLFLIPLALYAWSAVQAFRVDSTLRDEQFMRDWSASARNDPDAADAIPRHLFRPAYGVEGHLHQFAEDAEAIRRDHPWLALRGWLAAIGKLCALASALVAAALLARLEYDGRRSMRSQAYLLGHLAPAWRRLGRLVPLHAGLLVAALASQLLYEALWSYSHWHSHGFVALLFSLPLWLLFLGGLLMLRRLRRELLPLEEPVLHLLGRELDRVAAPGLWQWLGQIADRAGAPLPDHVVTGIEHCYFVTQAKVLLAPRGIPLEGRTLYIPLTYATVMSEAESAAIIGHELGHFAAGDTAHGASLSLLQRQVRLRIERIAAPEDGRVGLLGKPGLWAALYFLERFERAYLHWNRHQELAADKVGARVAGARVFAIALLRTCALAGLIERLLASPQTRNLVHALTDHLRGNSLELDEQDSARRLEHPFDSHPPTYQRIADLSLALDDDLLRQARRIVSADDTQWLNRLLDAGHGESR</sequence>
<dbReference type="Proteomes" id="UP000000653">
    <property type="component" value="Chromosome"/>
</dbReference>
<dbReference type="BioCyc" id="PAER208963:G1G74-2944-MONOMER"/>
<feature type="transmembrane region" description="Helical" evidence="12">
    <location>
        <begin position="147"/>
        <end position="165"/>
    </location>
</feature>
<feature type="transmembrane region" description="Helical" evidence="12">
    <location>
        <begin position="96"/>
        <end position="119"/>
    </location>
</feature>
<proteinExistence type="predicted"/>
<evidence type="ECO:0000256" key="10">
    <source>
        <dbReference type="ARBA" id="ARBA00023049"/>
    </source>
</evidence>
<evidence type="ECO:0000256" key="4">
    <source>
        <dbReference type="ARBA" id="ARBA00022670"/>
    </source>
</evidence>
<evidence type="ECO:0000256" key="12">
    <source>
        <dbReference type="SAM" id="Phobius"/>
    </source>
</evidence>
<dbReference type="RefSeq" id="WP_003139421.1">
    <property type="nucleotide sequence ID" value="NC_008463.1"/>
</dbReference>
<dbReference type="CDD" id="cd07328">
    <property type="entry name" value="M48_Ste24p_like"/>
    <property type="match status" value="1"/>
</dbReference>
<feature type="domain" description="Peptidase M48" evidence="13">
    <location>
        <begin position="285"/>
        <end position="450"/>
    </location>
</feature>
<evidence type="ECO:0000256" key="2">
    <source>
        <dbReference type="ARBA" id="ARBA00004651"/>
    </source>
</evidence>
<keyword evidence="11 12" id="KW-0472">Membrane</keyword>
<evidence type="ECO:0000313" key="14">
    <source>
        <dbReference type="EMBL" id="ABJ11466.1"/>
    </source>
</evidence>
<dbReference type="GO" id="GO:0004222">
    <property type="term" value="F:metalloendopeptidase activity"/>
    <property type="evidence" value="ECO:0007669"/>
    <property type="project" value="InterPro"/>
</dbReference>
<accession>A0A0H2ZB40</accession>
<dbReference type="InterPro" id="IPR050083">
    <property type="entry name" value="HtpX_protease"/>
</dbReference>
<comment type="subcellular location">
    <subcellularLocation>
        <location evidence="2">Cell membrane</location>
        <topology evidence="2">Multi-pass membrane protein</topology>
    </subcellularLocation>
</comment>
<keyword evidence="3" id="KW-1003">Cell membrane</keyword>
<reference evidence="14 15" key="1">
    <citation type="journal article" date="2006" name="Genome Biol.">
        <title>Genomic analysis reveals that Pseudomonas aeruginosa virulence is combinatorial.</title>
        <authorList>
            <person name="Lee D.G."/>
            <person name="Urbach J.M."/>
            <person name="Wu G."/>
            <person name="Liberati N.T."/>
            <person name="Feinbaum R.L."/>
            <person name="Miyata S."/>
            <person name="Diggins L.T."/>
            <person name="He J."/>
            <person name="Saucier M."/>
            <person name="Deziel E."/>
            <person name="Friedman L."/>
            <person name="Li L."/>
            <person name="Grills G."/>
            <person name="Montgomery K."/>
            <person name="Kucherlapati R."/>
            <person name="Rahme L.G."/>
            <person name="Ausubel F.M."/>
        </authorList>
    </citation>
    <scope>NUCLEOTIDE SEQUENCE [LARGE SCALE GENOMIC DNA]</scope>
    <source>
        <strain evidence="14 15">UCBPP-PA14</strain>
    </source>
</reference>
<evidence type="ECO:0000256" key="5">
    <source>
        <dbReference type="ARBA" id="ARBA00022692"/>
    </source>
</evidence>
<dbReference type="EMBL" id="CP000438">
    <property type="protein sequence ID" value="ABJ11466.1"/>
    <property type="molecule type" value="Genomic_DNA"/>
</dbReference>
<comment type="cofactor">
    <cofactor evidence="1">
        <name>Zn(2+)</name>
        <dbReference type="ChEBI" id="CHEBI:29105"/>
    </cofactor>
</comment>
<evidence type="ECO:0000256" key="7">
    <source>
        <dbReference type="ARBA" id="ARBA00022801"/>
    </source>
</evidence>
<evidence type="ECO:0000313" key="15">
    <source>
        <dbReference type="Proteomes" id="UP000000653"/>
    </source>
</evidence>
<evidence type="ECO:0000256" key="8">
    <source>
        <dbReference type="ARBA" id="ARBA00022833"/>
    </source>
</evidence>
<keyword evidence="5 12" id="KW-0812">Transmembrane</keyword>
<name>A0A0H2ZB40_PSEAB</name>
<evidence type="ECO:0000259" key="13">
    <source>
        <dbReference type="Pfam" id="PF01435"/>
    </source>
</evidence>